<proteinExistence type="inferred from homology"/>
<dbReference type="Proteomes" id="UP001333710">
    <property type="component" value="Chromosome"/>
</dbReference>
<protein>
    <recommendedName>
        <fullName evidence="3">NmrA-like domain-containing protein</fullName>
    </recommendedName>
</protein>
<dbReference type="PANTHER" id="PTHR42748:SF7">
    <property type="entry name" value="NMRA LIKE REDOX SENSOR 1-RELATED"/>
    <property type="match status" value="1"/>
</dbReference>
<dbReference type="KEGG" id="pmaw:MACH26_10120"/>
<evidence type="ECO:0000313" key="5">
    <source>
        <dbReference type="Proteomes" id="UP001333710"/>
    </source>
</evidence>
<keyword evidence="2" id="KW-0521">NADP</keyword>
<reference evidence="4" key="1">
    <citation type="submission" date="2023-01" db="EMBL/GenBank/DDBJ databases">
        <title>Complete genome sequence of Planctobacterium marinum strain Dej080120_11.</title>
        <authorList>
            <person name="Ueki S."/>
            <person name="Maruyama F."/>
        </authorList>
    </citation>
    <scope>NUCLEOTIDE SEQUENCE</scope>
    <source>
        <strain evidence="4">Dej080120_11</strain>
    </source>
</reference>
<name>A0AA48KNG3_9ALTE</name>
<evidence type="ECO:0000256" key="2">
    <source>
        <dbReference type="ARBA" id="ARBA00022857"/>
    </source>
</evidence>
<dbReference type="Pfam" id="PF05368">
    <property type="entry name" value="NmrA"/>
    <property type="match status" value="1"/>
</dbReference>
<dbReference type="EMBL" id="AP027272">
    <property type="protein sequence ID" value="BDX05491.1"/>
    <property type="molecule type" value="Genomic_DNA"/>
</dbReference>
<dbReference type="Gene3D" id="3.90.25.10">
    <property type="entry name" value="UDP-galactose 4-epimerase, domain 1"/>
    <property type="match status" value="1"/>
</dbReference>
<keyword evidence="5" id="KW-1185">Reference proteome</keyword>
<evidence type="ECO:0000313" key="4">
    <source>
        <dbReference type="EMBL" id="BDX05491.1"/>
    </source>
</evidence>
<feature type="domain" description="NmrA-like" evidence="3">
    <location>
        <begin position="1"/>
        <end position="253"/>
    </location>
</feature>
<comment type="similarity">
    <text evidence="1">Belongs to the NmrA-type oxidoreductase family.</text>
</comment>
<dbReference type="RefSeq" id="WP_338291466.1">
    <property type="nucleotide sequence ID" value="NZ_AP027272.1"/>
</dbReference>
<dbReference type="Gene3D" id="3.40.50.720">
    <property type="entry name" value="NAD(P)-binding Rossmann-like Domain"/>
    <property type="match status" value="1"/>
</dbReference>
<dbReference type="InterPro" id="IPR051164">
    <property type="entry name" value="NmrA-like_oxidored"/>
</dbReference>
<accession>A0AA48KNG3</accession>
<dbReference type="PANTHER" id="PTHR42748">
    <property type="entry name" value="NITROGEN METABOLITE REPRESSION PROTEIN NMRA FAMILY MEMBER"/>
    <property type="match status" value="1"/>
</dbReference>
<gene>
    <name evidence="4" type="ORF">MACH26_10120</name>
</gene>
<organism evidence="4 5">
    <name type="scientific">Planctobacterium marinum</name>
    <dbReference type="NCBI Taxonomy" id="1631968"/>
    <lineage>
        <taxon>Bacteria</taxon>
        <taxon>Pseudomonadati</taxon>
        <taxon>Pseudomonadota</taxon>
        <taxon>Gammaproteobacteria</taxon>
        <taxon>Alteromonadales</taxon>
        <taxon>Alteromonadaceae</taxon>
        <taxon>Planctobacterium</taxon>
    </lineage>
</organism>
<dbReference type="InterPro" id="IPR008030">
    <property type="entry name" value="NmrA-like"/>
</dbReference>
<evidence type="ECO:0000259" key="3">
    <source>
        <dbReference type="Pfam" id="PF05368"/>
    </source>
</evidence>
<evidence type="ECO:0000256" key="1">
    <source>
        <dbReference type="ARBA" id="ARBA00006328"/>
    </source>
</evidence>
<sequence length="371" mass="41960">MTQKILVTAANGNTGFTTSLALLKRGLAVKAVVRNTQSGKSKQLQSLGAEIVQGNLDDYRDIESALNGVSGAYFCAPFEQDALLKTANFIVAAEHAAVEHVVYMNQWLASAAHPAIHTREQWLTKQLANLHKNTAYTFINTGLFGFTYFFTLEMVTQLGIYPTLLTKHELAHKALNAPPSEEDQGRVIAEILQKTDNHKFKTYRITGPKLISHQDVIDCYSQALGRKIRPMTISKKMLFKSLKAMGFDTYQMVNVNYYLEELEHGVFASKEGVNDLVFELTGEHAESFEMILQRHLQQSGLQNRTFSSVTNALLFFVKMLFTRSPDLEIFQKQQRFPEFFRAPVYAYESGDWQQIHLADQQLLSTNTSDTR</sequence>
<dbReference type="AlphaFoldDB" id="A0AA48KNG3"/>
<dbReference type="InterPro" id="IPR036291">
    <property type="entry name" value="NAD(P)-bd_dom_sf"/>
</dbReference>
<dbReference type="SUPFAM" id="SSF51735">
    <property type="entry name" value="NAD(P)-binding Rossmann-fold domains"/>
    <property type="match status" value="1"/>
</dbReference>